<accession>A0A3D9L750</accession>
<reference evidence="2 3" key="1">
    <citation type="submission" date="2018-07" db="EMBL/GenBank/DDBJ databases">
        <title>Genomic Encyclopedia of Type Strains, Phase IV (KMG-IV): sequencing the most valuable type-strain genomes for metagenomic binning, comparative biology and taxonomic classification.</title>
        <authorList>
            <person name="Goeker M."/>
        </authorList>
    </citation>
    <scope>NUCLEOTIDE SEQUENCE [LARGE SCALE GENOMIC DNA]</scope>
    <source>
        <strain evidence="2 3">DSM 4134</strain>
    </source>
</reference>
<evidence type="ECO:0000313" key="2">
    <source>
        <dbReference type="EMBL" id="REE01178.1"/>
    </source>
</evidence>
<comment type="caution">
    <text evidence="2">The sequence shown here is derived from an EMBL/GenBank/DDBJ whole genome shotgun (WGS) entry which is preliminary data.</text>
</comment>
<gene>
    <name evidence="2" type="ORF">C7460_104198</name>
</gene>
<sequence>MHLLVNLSLPEVSCRIGKLVTFKMHQIIGQSFALIGGIIFVEKTPHGKYRSVRSSSQKQINTRCNKGIPDEAGDQTYRTA</sequence>
<protein>
    <submittedName>
        <fullName evidence="2">Uncharacterized protein</fullName>
    </submittedName>
</protein>
<feature type="compositionally biased region" description="Polar residues" evidence="1">
    <location>
        <begin position="52"/>
        <end position="64"/>
    </location>
</feature>
<evidence type="ECO:0000313" key="3">
    <source>
        <dbReference type="Proteomes" id="UP000256779"/>
    </source>
</evidence>
<proteinExistence type="predicted"/>
<feature type="region of interest" description="Disordered" evidence="1">
    <location>
        <begin position="51"/>
        <end position="80"/>
    </location>
</feature>
<organism evidence="2 3">
    <name type="scientific">Marinoscillum furvescens DSM 4134</name>
    <dbReference type="NCBI Taxonomy" id="1122208"/>
    <lineage>
        <taxon>Bacteria</taxon>
        <taxon>Pseudomonadati</taxon>
        <taxon>Bacteroidota</taxon>
        <taxon>Cytophagia</taxon>
        <taxon>Cytophagales</taxon>
        <taxon>Reichenbachiellaceae</taxon>
        <taxon>Marinoscillum</taxon>
    </lineage>
</organism>
<dbReference type="EMBL" id="QREG01000004">
    <property type="protein sequence ID" value="REE01178.1"/>
    <property type="molecule type" value="Genomic_DNA"/>
</dbReference>
<dbReference type="AlphaFoldDB" id="A0A3D9L750"/>
<dbReference type="Proteomes" id="UP000256779">
    <property type="component" value="Unassembled WGS sequence"/>
</dbReference>
<keyword evidence="3" id="KW-1185">Reference proteome</keyword>
<evidence type="ECO:0000256" key="1">
    <source>
        <dbReference type="SAM" id="MobiDB-lite"/>
    </source>
</evidence>
<name>A0A3D9L750_MARFU</name>